<evidence type="ECO:0000256" key="4">
    <source>
        <dbReference type="ARBA" id="ARBA00023136"/>
    </source>
</evidence>
<evidence type="ECO:0000256" key="2">
    <source>
        <dbReference type="ARBA" id="ARBA00022692"/>
    </source>
</evidence>
<dbReference type="PANTHER" id="PTHR23542:SF1">
    <property type="entry name" value="MAJOR FACILITATOR SUPERFAMILY (MFS) PROFILE DOMAIN-CONTAINING PROTEIN"/>
    <property type="match status" value="1"/>
</dbReference>
<dbReference type="Pfam" id="PF07690">
    <property type="entry name" value="MFS_1"/>
    <property type="match status" value="1"/>
</dbReference>
<sequence>MPSPYRELLAIPGARLFVAAGFVGRMSISMEGIGIVLLVSAVTGSYGIAGAVTAALSVGYAVGAPLTARLADRNGQHRVLVPLVLANSVSYAVLIVFAQARLPVWTLFPAAAAAGLTQVSLGAWIRARWSHVLRDTPARLHAAFSFESVVDECIFVAGPLIVTVLATGVHPAAGIGAAATFTLAGCLALAGQRDTEPPPRPREPGARGGVLGNPGVLVVTPVFLLLGMVFGAIDVSGVAFAEDRGHKALAGALLCCYALGSGSAALFYGARHWRAPLSRRFLIGLGLLTALFVPPVLVGNLYLMMVVVFFSGLAISPTIIPGFGLVERLVPPRMLTEGLALVSTSIGIGVALGSSLSGRVVDAQGARAAFFVPLSCAALAAAVGLAGARALRRQELTRDVTAAKHELSSRSIAE</sequence>
<feature type="transmembrane region" description="Helical" evidence="5">
    <location>
        <begin position="368"/>
        <end position="388"/>
    </location>
</feature>
<evidence type="ECO:0000313" key="7">
    <source>
        <dbReference type="EMBL" id="MFD0688966.1"/>
    </source>
</evidence>
<feature type="transmembrane region" description="Helical" evidence="5">
    <location>
        <begin position="338"/>
        <end position="356"/>
    </location>
</feature>
<dbReference type="SUPFAM" id="SSF103473">
    <property type="entry name" value="MFS general substrate transporter"/>
    <property type="match status" value="1"/>
</dbReference>
<protein>
    <submittedName>
        <fullName evidence="7">MFS transporter</fullName>
    </submittedName>
</protein>
<dbReference type="EMBL" id="JBHTGP010000015">
    <property type="protein sequence ID" value="MFD0688966.1"/>
    <property type="molecule type" value="Genomic_DNA"/>
</dbReference>
<dbReference type="InterPro" id="IPR020846">
    <property type="entry name" value="MFS_dom"/>
</dbReference>
<feature type="transmembrane region" description="Helical" evidence="5">
    <location>
        <begin position="16"/>
        <end position="40"/>
    </location>
</feature>
<evidence type="ECO:0000256" key="5">
    <source>
        <dbReference type="SAM" id="Phobius"/>
    </source>
</evidence>
<evidence type="ECO:0000256" key="3">
    <source>
        <dbReference type="ARBA" id="ARBA00022989"/>
    </source>
</evidence>
<keyword evidence="4 5" id="KW-0472">Membrane</keyword>
<feature type="transmembrane region" description="Helical" evidence="5">
    <location>
        <begin position="79"/>
        <end position="98"/>
    </location>
</feature>
<dbReference type="PROSITE" id="PS50850">
    <property type="entry name" value="MFS"/>
    <property type="match status" value="1"/>
</dbReference>
<dbReference type="Gene3D" id="1.20.1250.20">
    <property type="entry name" value="MFS general substrate transporter like domains"/>
    <property type="match status" value="2"/>
</dbReference>
<feature type="transmembrane region" description="Helical" evidence="5">
    <location>
        <begin position="248"/>
        <end position="269"/>
    </location>
</feature>
<feature type="transmembrane region" description="Helical" evidence="5">
    <location>
        <begin position="211"/>
        <end position="233"/>
    </location>
</feature>
<keyword evidence="2 5" id="KW-0812">Transmembrane</keyword>
<evidence type="ECO:0000259" key="6">
    <source>
        <dbReference type="PROSITE" id="PS50850"/>
    </source>
</evidence>
<name>A0ABW2XRL9_9ACTN</name>
<dbReference type="InterPro" id="IPR011701">
    <property type="entry name" value="MFS"/>
</dbReference>
<feature type="transmembrane region" description="Helical" evidence="5">
    <location>
        <begin position="172"/>
        <end position="190"/>
    </location>
</feature>
<dbReference type="InterPro" id="IPR036259">
    <property type="entry name" value="MFS_trans_sf"/>
</dbReference>
<comment type="caution">
    <text evidence="7">The sequence shown here is derived from an EMBL/GenBank/DDBJ whole genome shotgun (WGS) entry which is preliminary data.</text>
</comment>
<evidence type="ECO:0000256" key="1">
    <source>
        <dbReference type="ARBA" id="ARBA00004651"/>
    </source>
</evidence>
<feature type="transmembrane region" description="Helical" evidence="5">
    <location>
        <begin position="304"/>
        <end position="326"/>
    </location>
</feature>
<dbReference type="Proteomes" id="UP001597063">
    <property type="component" value="Unassembled WGS sequence"/>
</dbReference>
<comment type="subcellular location">
    <subcellularLocation>
        <location evidence="1">Cell membrane</location>
        <topology evidence="1">Multi-pass membrane protein</topology>
    </subcellularLocation>
</comment>
<evidence type="ECO:0000313" key="8">
    <source>
        <dbReference type="Proteomes" id="UP001597063"/>
    </source>
</evidence>
<feature type="transmembrane region" description="Helical" evidence="5">
    <location>
        <begin position="46"/>
        <end position="67"/>
    </location>
</feature>
<reference evidence="8" key="1">
    <citation type="journal article" date="2019" name="Int. J. Syst. Evol. Microbiol.">
        <title>The Global Catalogue of Microorganisms (GCM) 10K type strain sequencing project: providing services to taxonomists for standard genome sequencing and annotation.</title>
        <authorList>
            <consortium name="The Broad Institute Genomics Platform"/>
            <consortium name="The Broad Institute Genome Sequencing Center for Infectious Disease"/>
            <person name="Wu L."/>
            <person name="Ma J."/>
        </authorList>
    </citation>
    <scope>NUCLEOTIDE SEQUENCE [LARGE SCALE GENOMIC DNA]</scope>
    <source>
        <strain evidence="8">JCM 9371</strain>
    </source>
</reference>
<dbReference type="RefSeq" id="WP_131763166.1">
    <property type="nucleotide sequence ID" value="NZ_CAACUY010000300.1"/>
</dbReference>
<feature type="transmembrane region" description="Helical" evidence="5">
    <location>
        <begin position="146"/>
        <end position="166"/>
    </location>
</feature>
<keyword evidence="3 5" id="KW-1133">Transmembrane helix</keyword>
<gene>
    <name evidence="7" type="ORF">ACFQZM_31055</name>
</gene>
<feature type="transmembrane region" description="Helical" evidence="5">
    <location>
        <begin position="281"/>
        <end position="298"/>
    </location>
</feature>
<feature type="domain" description="Major facilitator superfamily (MFS) profile" evidence="6">
    <location>
        <begin position="215"/>
        <end position="414"/>
    </location>
</feature>
<feature type="transmembrane region" description="Helical" evidence="5">
    <location>
        <begin position="104"/>
        <end position="125"/>
    </location>
</feature>
<organism evidence="7 8">
    <name type="scientific">Actinomadura fibrosa</name>
    <dbReference type="NCBI Taxonomy" id="111802"/>
    <lineage>
        <taxon>Bacteria</taxon>
        <taxon>Bacillati</taxon>
        <taxon>Actinomycetota</taxon>
        <taxon>Actinomycetes</taxon>
        <taxon>Streptosporangiales</taxon>
        <taxon>Thermomonosporaceae</taxon>
        <taxon>Actinomadura</taxon>
    </lineage>
</organism>
<proteinExistence type="predicted"/>
<keyword evidence="8" id="KW-1185">Reference proteome</keyword>
<accession>A0ABW2XRL9</accession>
<dbReference type="PANTHER" id="PTHR23542">
    <property type="match status" value="1"/>
</dbReference>